<dbReference type="AlphaFoldDB" id="A0A2J6QUB0"/>
<gene>
    <name evidence="2" type="ORF">L207DRAFT_615411</name>
</gene>
<accession>A0A2J6QUB0</accession>
<evidence type="ECO:0000313" key="2">
    <source>
        <dbReference type="EMBL" id="PMD29851.1"/>
    </source>
</evidence>
<name>A0A2J6QUB0_HYAVF</name>
<dbReference type="PANTHER" id="PTHR43812">
    <property type="entry name" value="BLR2425 PROTEIN"/>
    <property type="match status" value="1"/>
</dbReference>
<protein>
    <recommendedName>
        <fullName evidence="1">Flavin reductase like domain-containing protein</fullName>
    </recommendedName>
</protein>
<dbReference type="InterPro" id="IPR012349">
    <property type="entry name" value="Split_barrel_FMN-bd"/>
</dbReference>
<dbReference type="OrthoDB" id="298012at2759"/>
<feature type="domain" description="Flavin reductase like" evidence="1">
    <location>
        <begin position="67"/>
        <end position="143"/>
    </location>
</feature>
<dbReference type="STRING" id="1149755.A0A2J6QUB0"/>
<keyword evidence="3" id="KW-1185">Reference proteome</keyword>
<organism evidence="2 3">
    <name type="scientific">Hyaloscypha variabilis (strain UAMH 11265 / GT02V1 / F)</name>
    <name type="common">Meliniomyces variabilis</name>
    <dbReference type="NCBI Taxonomy" id="1149755"/>
    <lineage>
        <taxon>Eukaryota</taxon>
        <taxon>Fungi</taxon>
        <taxon>Dikarya</taxon>
        <taxon>Ascomycota</taxon>
        <taxon>Pezizomycotina</taxon>
        <taxon>Leotiomycetes</taxon>
        <taxon>Helotiales</taxon>
        <taxon>Hyaloscyphaceae</taxon>
        <taxon>Hyaloscypha</taxon>
        <taxon>Hyaloscypha variabilis</taxon>
    </lineage>
</organism>
<dbReference type="GO" id="GO:0010181">
    <property type="term" value="F:FMN binding"/>
    <property type="evidence" value="ECO:0007669"/>
    <property type="project" value="InterPro"/>
</dbReference>
<evidence type="ECO:0000259" key="1">
    <source>
        <dbReference type="Pfam" id="PF01613"/>
    </source>
</evidence>
<dbReference type="EMBL" id="KZ613971">
    <property type="protein sequence ID" value="PMD29851.1"/>
    <property type="molecule type" value="Genomic_DNA"/>
</dbReference>
<dbReference type="Pfam" id="PF01613">
    <property type="entry name" value="Flavin_Reduct"/>
    <property type="match status" value="1"/>
</dbReference>
<dbReference type="PANTHER" id="PTHR43812:SF2">
    <property type="entry name" value="FLAVIN REDUCTASE LIKE DOMAIN-CONTAINING PROTEIN"/>
    <property type="match status" value="1"/>
</dbReference>
<dbReference type="Proteomes" id="UP000235786">
    <property type="component" value="Unassembled WGS sequence"/>
</dbReference>
<dbReference type="InterPro" id="IPR002563">
    <property type="entry name" value="Flavin_Rdtase-like_dom"/>
</dbReference>
<evidence type="ECO:0000313" key="3">
    <source>
        <dbReference type="Proteomes" id="UP000235786"/>
    </source>
</evidence>
<dbReference type="SUPFAM" id="SSF50475">
    <property type="entry name" value="FMN-binding split barrel"/>
    <property type="match status" value="1"/>
</dbReference>
<sequence length="197" mass="22067">MTSIYPSCVVPRPIGWISTRSIDGKDNLAPYSQFNNLTFELHYLMLSANQTEHNNRKDTTINVETTEQTPYGKDEFTGADLKKIVSTILKHAVPMVDASPIRLECTYHSTLRLPGNSPMGTVDIIIGRVVGVHISDEVITDGLVDLSKVQPIARCGYYSYAVVRETFEMKPPEGKMAYRLKGSVAMNAEEQEERVKR</sequence>
<dbReference type="Gene3D" id="2.30.110.10">
    <property type="entry name" value="Electron Transport, Fmn-binding Protein, Chain A"/>
    <property type="match status" value="2"/>
</dbReference>
<reference evidence="2 3" key="1">
    <citation type="submission" date="2016-04" db="EMBL/GenBank/DDBJ databases">
        <title>A degradative enzymes factory behind the ericoid mycorrhizal symbiosis.</title>
        <authorList>
            <consortium name="DOE Joint Genome Institute"/>
            <person name="Martino E."/>
            <person name="Morin E."/>
            <person name="Grelet G."/>
            <person name="Kuo A."/>
            <person name="Kohler A."/>
            <person name="Daghino S."/>
            <person name="Barry K."/>
            <person name="Choi C."/>
            <person name="Cichocki N."/>
            <person name="Clum A."/>
            <person name="Copeland A."/>
            <person name="Hainaut M."/>
            <person name="Haridas S."/>
            <person name="Labutti K."/>
            <person name="Lindquist E."/>
            <person name="Lipzen A."/>
            <person name="Khouja H.-R."/>
            <person name="Murat C."/>
            <person name="Ohm R."/>
            <person name="Olson A."/>
            <person name="Spatafora J."/>
            <person name="Veneault-Fourrey C."/>
            <person name="Henrissat B."/>
            <person name="Grigoriev I."/>
            <person name="Martin F."/>
            <person name="Perotto S."/>
        </authorList>
    </citation>
    <scope>NUCLEOTIDE SEQUENCE [LARGE SCALE GENOMIC DNA]</scope>
    <source>
        <strain evidence="2 3">F</strain>
    </source>
</reference>
<proteinExistence type="predicted"/>